<dbReference type="Pfam" id="PF01642">
    <property type="entry name" value="MM_CoA_mutase"/>
    <property type="match status" value="1"/>
</dbReference>
<dbReference type="Proteomes" id="UP000233565">
    <property type="component" value="Unassembled WGS sequence"/>
</dbReference>
<dbReference type="InterPro" id="IPR006098">
    <property type="entry name" value="MMCoA_mutase_a_cat"/>
</dbReference>
<evidence type="ECO:0000313" key="10">
    <source>
        <dbReference type="EMBL" id="SFB06752.1"/>
    </source>
</evidence>
<dbReference type="InterPro" id="IPR006159">
    <property type="entry name" value="Acid_CoA_mut_C"/>
</dbReference>
<dbReference type="NCBIfam" id="TIGR00640">
    <property type="entry name" value="acid_CoA_mut_C"/>
    <property type="match status" value="1"/>
</dbReference>
<dbReference type="PANTHER" id="PTHR48101:SF3">
    <property type="entry name" value="COENZYME B12-DEPENDENT MUTASE"/>
    <property type="match status" value="1"/>
</dbReference>
<dbReference type="SUPFAM" id="SSF52242">
    <property type="entry name" value="Cobalamin (vitamin B12)-binding domain"/>
    <property type="match status" value="1"/>
</dbReference>
<evidence type="ECO:0000256" key="4">
    <source>
        <dbReference type="ARBA" id="ARBA00022628"/>
    </source>
</evidence>
<dbReference type="InterPro" id="IPR006099">
    <property type="entry name" value="MeMalonylCoA_mutase_a/b_cat"/>
</dbReference>
<proteinExistence type="inferred from homology"/>
<evidence type="ECO:0000256" key="2">
    <source>
        <dbReference type="ARBA" id="ARBA00008465"/>
    </source>
</evidence>
<protein>
    <submittedName>
        <fullName evidence="10">(2R)-ethylmalonyl-CoA mutase</fullName>
    </submittedName>
    <submittedName>
        <fullName evidence="9">Protein meaA</fullName>
    </submittedName>
</protein>
<dbReference type="AlphaFoldDB" id="A0A1I0Y0J4"/>
<comment type="subunit">
    <text evidence="3">Heterodimer of an alpha and a beta chain.</text>
</comment>
<dbReference type="SUPFAM" id="SSF51703">
    <property type="entry name" value="Cobalamin (vitamin B12)-dependent enzymes"/>
    <property type="match status" value="1"/>
</dbReference>
<evidence type="ECO:0000256" key="5">
    <source>
        <dbReference type="ARBA" id="ARBA00022723"/>
    </source>
</evidence>
<dbReference type="PROSITE" id="PS51332">
    <property type="entry name" value="B12_BINDING"/>
    <property type="match status" value="1"/>
</dbReference>
<dbReference type="GO" id="GO:0046872">
    <property type="term" value="F:metal ion binding"/>
    <property type="evidence" value="ECO:0007669"/>
    <property type="project" value="UniProtKB-KW"/>
</dbReference>
<comment type="similarity">
    <text evidence="2">Belongs to the methylmalonyl-CoA mutase family.</text>
</comment>
<dbReference type="GO" id="GO:0031419">
    <property type="term" value="F:cobalamin binding"/>
    <property type="evidence" value="ECO:0007669"/>
    <property type="project" value="UniProtKB-KW"/>
</dbReference>
<accession>A0A1I0Y0J4</accession>
<keyword evidence="6" id="KW-0413">Isomerase</keyword>
<gene>
    <name evidence="9" type="ORF">CXG46_05540</name>
    <name evidence="10" type="ORF">SAMN05192575_103163</name>
</gene>
<dbReference type="InterPro" id="IPR036724">
    <property type="entry name" value="Cobalamin-bd_sf"/>
</dbReference>
<organism evidence="10 11">
    <name type="scientific">Nocardioides alpinus</name>
    <dbReference type="NCBI Taxonomy" id="748909"/>
    <lineage>
        <taxon>Bacteria</taxon>
        <taxon>Bacillati</taxon>
        <taxon>Actinomycetota</taxon>
        <taxon>Actinomycetes</taxon>
        <taxon>Propionibacteriales</taxon>
        <taxon>Nocardioidaceae</taxon>
        <taxon>Nocardioides</taxon>
    </lineage>
</organism>
<evidence type="ECO:0000256" key="7">
    <source>
        <dbReference type="ARBA" id="ARBA00023285"/>
    </source>
</evidence>
<dbReference type="GO" id="GO:0004494">
    <property type="term" value="F:methylmalonyl-CoA mutase activity"/>
    <property type="evidence" value="ECO:0007669"/>
    <property type="project" value="UniProtKB-EC"/>
</dbReference>
<dbReference type="Proteomes" id="UP000199113">
    <property type="component" value="Unassembled WGS sequence"/>
</dbReference>
<dbReference type="OrthoDB" id="9762378at2"/>
<evidence type="ECO:0000313" key="11">
    <source>
        <dbReference type="Proteomes" id="UP000199113"/>
    </source>
</evidence>
<evidence type="ECO:0000256" key="6">
    <source>
        <dbReference type="ARBA" id="ARBA00023235"/>
    </source>
</evidence>
<dbReference type="NCBIfam" id="TIGR00641">
    <property type="entry name" value="acid_CoA_mut_N"/>
    <property type="match status" value="1"/>
</dbReference>
<dbReference type="STRING" id="748909.SAMN05192575_103163"/>
<keyword evidence="5" id="KW-0479">Metal-binding</keyword>
<name>A0A1I0Y0J4_9ACTN</name>
<keyword evidence="7" id="KW-0170">Cobalt</keyword>
<evidence type="ECO:0000259" key="8">
    <source>
        <dbReference type="PROSITE" id="PS51332"/>
    </source>
</evidence>
<dbReference type="PANTHER" id="PTHR48101">
    <property type="entry name" value="METHYLMALONYL-COA MUTASE, MITOCHONDRIAL-RELATED"/>
    <property type="match status" value="1"/>
</dbReference>
<reference evidence="10" key="1">
    <citation type="submission" date="2016-10" db="EMBL/GenBank/DDBJ databases">
        <authorList>
            <person name="de Groot N.N."/>
        </authorList>
    </citation>
    <scope>NUCLEOTIDE SEQUENCE [LARGE SCALE GENOMIC DNA]</scope>
    <source>
        <strain evidence="10">CGMCC 1.10697</strain>
    </source>
</reference>
<dbReference type="InterPro" id="IPR016176">
    <property type="entry name" value="Cbl-dep_enz_cat"/>
</dbReference>
<feature type="domain" description="B12-binding" evidence="8">
    <location>
        <begin position="544"/>
        <end position="673"/>
    </location>
</feature>
<evidence type="ECO:0000256" key="1">
    <source>
        <dbReference type="ARBA" id="ARBA00001922"/>
    </source>
</evidence>
<dbReference type="CDD" id="cd02071">
    <property type="entry name" value="MM_CoA_mut_B12_BD"/>
    <property type="match status" value="1"/>
</dbReference>
<dbReference type="EMBL" id="PJBV01000012">
    <property type="protein sequence ID" value="PKH42730.1"/>
    <property type="molecule type" value="Genomic_DNA"/>
</dbReference>
<dbReference type="Gene3D" id="3.20.20.240">
    <property type="entry name" value="Methylmalonyl-CoA mutase"/>
    <property type="match status" value="1"/>
</dbReference>
<evidence type="ECO:0000313" key="9">
    <source>
        <dbReference type="EMBL" id="PKH42730.1"/>
    </source>
</evidence>
<dbReference type="Gene3D" id="3.40.50.280">
    <property type="entry name" value="Cobalamin-binding domain"/>
    <property type="match status" value="1"/>
</dbReference>
<evidence type="ECO:0000313" key="12">
    <source>
        <dbReference type="Proteomes" id="UP000233565"/>
    </source>
</evidence>
<evidence type="ECO:0000256" key="3">
    <source>
        <dbReference type="ARBA" id="ARBA00011870"/>
    </source>
</evidence>
<reference evidence="9 12" key="2">
    <citation type="submission" date="2017-12" db="EMBL/GenBank/DDBJ databases">
        <title>Pharmacopeia of the Arctic Ocean.</title>
        <authorList>
            <person name="Collins E."/>
            <person name="Ducluzeau A.-L."/>
        </authorList>
    </citation>
    <scope>NUCLEOTIDE SEQUENCE [LARGE SCALE GENOMIC DNA]</scope>
    <source>
        <strain evidence="9 12">DSM 23325</strain>
    </source>
</reference>
<keyword evidence="12" id="KW-1185">Reference proteome</keyword>
<sequence>MTETEDRQPQDRPVKDRPWVMRTYAGHSTAAASNALYRTNLAKGQTGLSVAFDLPTQTGYDPDSPLSRGEVGKVGVPVPHLGEMRTLFADIPLTTMNTSMTINAVAMWMLAMYQVVAEEQNPDLSPEDVASQLAGTTQNDIIKEYLSRGTYAFPPEASMRLIADMIAYTVHQIPKWNPINICSYHLQEAGATPTQELAYALSTAIAVLDQVKDSGQVSEDDFEKVVGRISFFVNAGVRFVEETCKMRAFVQLWDEITRERYGVGDPKMRRFRYGVQVNSLGLTEAQPENNVQRIVLEMLGVTLSKNARARAVQLPAWNEALGLPRPWDQQWSLRLQQVLAFESDLLEYDDIFDGSHVIEAKVAELVESAKAEIARVQDMGGAIAAVDYMKSELVSSHAARRARIESGDEIIVGVNKYESTEPSPLTADLDGAIMAADPEAEKTARASVEAWKAERDEAEVAESLAALAAAAATDTNLMAPTLVAARAGATTGEWAATLRGVFGEYRGPTGVAGAATVSLGGSGGADLVAVRERVRATGDELGGRLRLLVGKPGLDGHSNGAEQVAVRARDAGFEVIYQGIRLTPQQIVAAAVAEDVHCIGLSILSGSHMELVPDVLDGLREAGLDDIPVIVGGIIPESDGRRLRELGVAAVYTPKDYGLTEIMGSIVDVIRTANGLA</sequence>
<dbReference type="EMBL" id="FOKC01000003">
    <property type="protein sequence ID" value="SFB06752.1"/>
    <property type="molecule type" value="Genomic_DNA"/>
</dbReference>
<dbReference type="Pfam" id="PF02310">
    <property type="entry name" value="B12-binding"/>
    <property type="match status" value="1"/>
</dbReference>
<keyword evidence="4" id="KW-0846">Cobalamin</keyword>
<dbReference type="RefSeq" id="WP_091197343.1">
    <property type="nucleotide sequence ID" value="NZ_FOKC01000003.1"/>
</dbReference>
<comment type="cofactor">
    <cofactor evidence="1">
        <name>adenosylcob(III)alamin</name>
        <dbReference type="ChEBI" id="CHEBI:18408"/>
    </cofactor>
</comment>
<dbReference type="InterPro" id="IPR006158">
    <property type="entry name" value="Cobalamin-bd"/>
</dbReference>